<feature type="transmembrane region" description="Helical" evidence="1">
    <location>
        <begin position="61"/>
        <end position="82"/>
    </location>
</feature>
<sequence>MELLRKKTPKNSTFPRVDWKLLFGGFISVVAMLIGVVGFLQVDSLFSERDITLIYSKVIYAALWIIGGIPPTYVLGLFLVLVKELRFYSREIVLRAQGTLHVQTCKSCCEEKNSIGKKNSICRISHTTSYPTFESRRKTLLDFLICSEICLTYKIRKLFKPTKISVKDFITLEKRLFDLQEVVEVILEYFALPLLVLKVAGIIAITYLMYFQVDSYITNGQLDWMVFCLLLIIIIYYISVDMESDKFNEQ</sequence>
<keyword evidence="1" id="KW-0472">Membrane</keyword>
<dbReference type="EMBL" id="JAXCGZ010016999">
    <property type="protein sequence ID" value="KAK7069209.1"/>
    <property type="molecule type" value="Genomic_DNA"/>
</dbReference>
<dbReference type="AlphaFoldDB" id="A0AAN8WXQ4"/>
<keyword evidence="3" id="KW-1185">Reference proteome</keyword>
<evidence type="ECO:0000256" key="1">
    <source>
        <dbReference type="SAM" id="Phobius"/>
    </source>
</evidence>
<feature type="non-terminal residue" evidence="2">
    <location>
        <position position="250"/>
    </location>
</feature>
<dbReference type="Proteomes" id="UP001381693">
    <property type="component" value="Unassembled WGS sequence"/>
</dbReference>
<feature type="transmembrane region" description="Helical" evidence="1">
    <location>
        <begin position="222"/>
        <end position="240"/>
    </location>
</feature>
<evidence type="ECO:0000313" key="3">
    <source>
        <dbReference type="Proteomes" id="UP001381693"/>
    </source>
</evidence>
<accession>A0AAN8WXQ4</accession>
<keyword evidence="1" id="KW-0812">Transmembrane</keyword>
<comment type="caution">
    <text evidence="2">The sequence shown here is derived from an EMBL/GenBank/DDBJ whole genome shotgun (WGS) entry which is preliminary data.</text>
</comment>
<name>A0AAN8WXQ4_HALRR</name>
<gene>
    <name evidence="2" type="ORF">SK128_000139</name>
</gene>
<reference evidence="2 3" key="1">
    <citation type="submission" date="2023-11" db="EMBL/GenBank/DDBJ databases">
        <title>Halocaridina rubra genome assembly.</title>
        <authorList>
            <person name="Smith C."/>
        </authorList>
    </citation>
    <scope>NUCLEOTIDE SEQUENCE [LARGE SCALE GENOMIC DNA]</scope>
    <source>
        <strain evidence="2">EP-1</strain>
        <tissue evidence="2">Whole</tissue>
    </source>
</reference>
<organism evidence="2 3">
    <name type="scientific">Halocaridina rubra</name>
    <name type="common">Hawaiian red shrimp</name>
    <dbReference type="NCBI Taxonomy" id="373956"/>
    <lineage>
        <taxon>Eukaryota</taxon>
        <taxon>Metazoa</taxon>
        <taxon>Ecdysozoa</taxon>
        <taxon>Arthropoda</taxon>
        <taxon>Crustacea</taxon>
        <taxon>Multicrustacea</taxon>
        <taxon>Malacostraca</taxon>
        <taxon>Eumalacostraca</taxon>
        <taxon>Eucarida</taxon>
        <taxon>Decapoda</taxon>
        <taxon>Pleocyemata</taxon>
        <taxon>Caridea</taxon>
        <taxon>Atyoidea</taxon>
        <taxon>Atyidae</taxon>
        <taxon>Halocaridina</taxon>
    </lineage>
</organism>
<protein>
    <submittedName>
        <fullName evidence="2">Uncharacterized protein</fullName>
    </submittedName>
</protein>
<feature type="transmembrane region" description="Helical" evidence="1">
    <location>
        <begin position="189"/>
        <end position="210"/>
    </location>
</feature>
<proteinExistence type="predicted"/>
<feature type="transmembrane region" description="Helical" evidence="1">
    <location>
        <begin position="21"/>
        <end position="41"/>
    </location>
</feature>
<keyword evidence="1" id="KW-1133">Transmembrane helix</keyword>
<evidence type="ECO:0000313" key="2">
    <source>
        <dbReference type="EMBL" id="KAK7069209.1"/>
    </source>
</evidence>